<feature type="region of interest" description="Disordered" evidence="1">
    <location>
        <begin position="45"/>
        <end position="82"/>
    </location>
</feature>
<organism evidence="2 3">
    <name type="scientific">Trichonephila inaurata madagascariensis</name>
    <dbReference type="NCBI Taxonomy" id="2747483"/>
    <lineage>
        <taxon>Eukaryota</taxon>
        <taxon>Metazoa</taxon>
        <taxon>Ecdysozoa</taxon>
        <taxon>Arthropoda</taxon>
        <taxon>Chelicerata</taxon>
        <taxon>Arachnida</taxon>
        <taxon>Araneae</taxon>
        <taxon>Araneomorphae</taxon>
        <taxon>Entelegynae</taxon>
        <taxon>Araneoidea</taxon>
        <taxon>Nephilidae</taxon>
        <taxon>Trichonephila</taxon>
        <taxon>Trichonephila inaurata</taxon>
    </lineage>
</organism>
<gene>
    <name evidence="2" type="ORF">TNIN_7171</name>
</gene>
<dbReference type="OrthoDB" id="10581880at2759"/>
<comment type="caution">
    <text evidence="2">The sequence shown here is derived from an EMBL/GenBank/DDBJ whole genome shotgun (WGS) entry which is preliminary data.</text>
</comment>
<name>A0A8X6YPP7_9ARAC</name>
<keyword evidence="3" id="KW-1185">Reference proteome</keyword>
<protein>
    <submittedName>
        <fullName evidence="2">Uncharacterized protein</fullName>
    </submittedName>
</protein>
<evidence type="ECO:0000313" key="3">
    <source>
        <dbReference type="Proteomes" id="UP000886998"/>
    </source>
</evidence>
<dbReference type="Proteomes" id="UP000886998">
    <property type="component" value="Unassembled WGS sequence"/>
</dbReference>
<evidence type="ECO:0000313" key="2">
    <source>
        <dbReference type="EMBL" id="GFY74761.1"/>
    </source>
</evidence>
<dbReference type="EMBL" id="BMAV01020934">
    <property type="protein sequence ID" value="GFY74761.1"/>
    <property type="molecule type" value="Genomic_DNA"/>
</dbReference>
<dbReference type="AlphaFoldDB" id="A0A8X6YPP7"/>
<evidence type="ECO:0000256" key="1">
    <source>
        <dbReference type="SAM" id="MobiDB-lite"/>
    </source>
</evidence>
<reference evidence="2" key="1">
    <citation type="submission" date="2020-08" db="EMBL/GenBank/DDBJ databases">
        <title>Multicomponent nature underlies the extraordinary mechanical properties of spider dragline silk.</title>
        <authorList>
            <person name="Kono N."/>
            <person name="Nakamura H."/>
            <person name="Mori M."/>
            <person name="Yoshida Y."/>
            <person name="Ohtoshi R."/>
            <person name="Malay A.D."/>
            <person name="Moran D.A.P."/>
            <person name="Tomita M."/>
            <person name="Numata K."/>
            <person name="Arakawa K."/>
        </authorList>
    </citation>
    <scope>NUCLEOTIDE SEQUENCE</scope>
</reference>
<proteinExistence type="predicted"/>
<accession>A0A8X6YPP7</accession>
<sequence>MLILKTSKWQWFGIRHRPKIPREGIKKMTSGKRKRYPSFVRGHDPERRVAGREGGGGRRGVRRSTRESLGTHARGSGRNTGGANIYRIILNPTSPFDIFIACM</sequence>